<evidence type="ECO:0000313" key="1">
    <source>
        <dbReference type="EMBL" id="KAE9175208.1"/>
    </source>
</evidence>
<proteinExistence type="predicted"/>
<protein>
    <recommendedName>
        <fullName evidence="3">Reverse transcriptase domain-containing protein</fullName>
    </recommendedName>
</protein>
<accession>A0A6A3W8H8</accession>
<evidence type="ECO:0000313" key="2">
    <source>
        <dbReference type="Proteomes" id="UP000440367"/>
    </source>
</evidence>
<name>A0A6A3W8H8_9STRA</name>
<dbReference type="Proteomes" id="UP000440367">
    <property type="component" value="Unassembled WGS sequence"/>
</dbReference>
<dbReference type="EMBL" id="QXGD01003695">
    <property type="protein sequence ID" value="KAE9175208.1"/>
    <property type="molecule type" value="Genomic_DNA"/>
</dbReference>
<reference evidence="1 2" key="1">
    <citation type="submission" date="2018-08" db="EMBL/GenBank/DDBJ databases">
        <title>Genomic investigation of the strawberry pathogen Phytophthora fragariae indicates pathogenicity is determined by transcriptional variation in three key races.</title>
        <authorList>
            <person name="Adams T.M."/>
            <person name="Armitage A.D."/>
            <person name="Sobczyk M.K."/>
            <person name="Bates H.J."/>
            <person name="Dunwell J.M."/>
            <person name="Nellist C.F."/>
            <person name="Harrison R.J."/>
        </authorList>
    </citation>
    <scope>NUCLEOTIDE SEQUENCE [LARGE SCALE GENOMIC DNA]</scope>
    <source>
        <strain evidence="1 2">BC-1</strain>
    </source>
</reference>
<sequence>MITKLLDDFTQQLRTQETDAVAAARRWEKFKASVARRTRPCVRERRWALRNTLKQKLTRLVRQQQRLAAEQPGTPLTVEGITEDFDALTLDDTVGHTRKARLRRAIADCKQHRATNRLHNRFRANTHWTGKTTKALFQRISNKFSDNRVRRLDPVPGAPPRTVHDKADILAGAWQPILQQPAAAASYVDEVVGWDRPNDTTSPDQAAIAADISEDEVRDALRGCKQGKAAGPDRLGNGWFRDYEDKLVPILVALFNLWYTAGHFAQSFVEADIFCLKKGGGVVWRCPQLQTIGVTQHGL</sequence>
<comment type="caution">
    <text evidence="1">The sequence shown here is derived from an EMBL/GenBank/DDBJ whole genome shotgun (WGS) entry which is preliminary data.</text>
</comment>
<gene>
    <name evidence="1" type="ORF">PF002_g28849</name>
</gene>
<organism evidence="1 2">
    <name type="scientific">Phytophthora fragariae</name>
    <dbReference type="NCBI Taxonomy" id="53985"/>
    <lineage>
        <taxon>Eukaryota</taxon>
        <taxon>Sar</taxon>
        <taxon>Stramenopiles</taxon>
        <taxon>Oomycota</taxon>
        <taxon>Peronosporomycetes</taxon>
        <taxon>Peronosporales</taxon>
        <taxon>Peronosporaceae</taxon>
        <taxon>Phytophthora</taxon>
    </lineage>
</organism>
<dbReference type="AlphaFoldDB" id="A0A6A3W8H8"/>
<evidence type="ECO:0008006" key="3">
    <source>
        <dbReference type="Google" id="ProtNLM"/>
    </source>
</evidence>